<evidence type="ECO:0000256" key="1">
    <source>
        <dbReference type="ARBA" id="ARBA00008023"/>
    </source>
</evidence>
<protein>
    <submittedName>
        <fullName evidence="3">Non-canonical purine NTP pyrophosphatase</fullName>
    </submittedName>
</protein>
<keyword evidence="4" id="KW-1185">Reference proteome</keyword>
<dbReference type="Pfam" id="PF01725">
    <property type="entry name" value="Ham1p_like"/>
    <property type="match status" value="1"/>
</dbReference>
<dbReference type="Proteomes" id="UP000617979">
    <property type="component" value="Unassembled WGS sequence"/>
</dbReference>
<accession>A0ABQ1GJE4</accession>
<comment type="similarity">
    <text evidence="1">Belongs to the HAM1 NTPase family.</text>
</comment>
<reference evidence="4" key="1">
    <citation type="journal article" date="2019" name="Int. J. Syst. Evol. Microbiol.">
        <title>The Global Catalogue of Microorganisms (GCM) 10K type strain sequencing project: providing services to taxonomists for standard genome sequencing and annotation.</title>
        <authorList>
            <consortium name="The Broad Institute Genomics Platform"/>
            <consortium name="The Broad Institute Genome Sequencing Center for Infectious Disease"/>
            <person name="Wu L."/>
            <person name="Ma J."/>
        </authorList>
    </citation>
    <scope>NUCLEOTIDE SEQUENCE [LARGE SCALE GENOMIC DNA]</scope>
    <source>
        <strain evidence="4">CGMCC 1.12404</strain>
    </source>
</reference>
<dbReference type="InterPro" id="IPR002637">
    <property type="entry name" value="RdgB/HAM1"/>
</dbReference>
<dbReference type="CDD" id="cd00515">
    <property type="entry name" value="HAM1"/>
    <property type="match status" value="1"/>
</dbReference>
<sequence>MILPFATQNKGKLIEARQVLEPLGIRVKPLSLDLREPDFGSVEEVTGDKLRQVCALGYRRVMVDDAGIFFSAYDGFPGILSKRVFQRIGYKGVMKLLEGETREAWFEGVVAVLWEGETAFFSGKTPGHLLKVNPADISPEPDFPFNPIFVPRGDCRTLSQMSPQERKRYSYRGKALEELAGWLRQRFDIDGHPSRC</sequence>
<evidence type="ECO:0000256" key="2">
    <source>
        <dbReference type="ARBA" id="ARBA00022801"/>
    </source>
</evidence>
<dbReference type="EMBL" id="BMEX01000005">
    <property type="protein sequence ID" value="GGA44987.1"/>
    <property type="molecule type" value="Genomic_DNA"/>
</dbReference>
<dbReference type="SUPFAM" id="SSF52972">
    <property type="entry name" value="ITPase-like"/>
    <property type="match status" value="1"/>
</dbReference>
<evidence type="ECO:0000313" key="3">
    <source>
        <dbReference type="EMBL" id="GGA44987.1"/>
    </source>
</evidence>
<proteinExistence type="inferred from homology"/>
<dbReference type="InterPro" id="IPR029001">
    <property type="entry name" value="ITPase-like_fam"/>
</dbReference>
<dbReference type="Gene3D" id="3.90.950.10">
    <property type="match status" value="1"/>
</dbReference>
<evidence type="ECO:0000313" key="4">
    <source>
        <dbReference type="Proteomes" id="UP000617979"/>
    </source>
</evidence>
<dbReference type="PANTHER" id="PTHR11067">
    <property type="entry name" value="INOSINE TRIPHOSPHATE PYROPHOSPHATASE/HAM1 PROTEIN"/>
    <property type="match status" value="1"/>
</dbReference>
<comment type="caution">
    <text evidence="3">The sequence shown here is derived from an EMBL/GenBank/DDBJ whole genome shotgun (WGS) entry which is preliminary data.</text>
</comment>
<organism evidence="3 4">
    <name type="scientific">Kroppenstedtia guangzhouensis</name>
    <dbReference type="NCBI Taxonomy" id="1274356"/>
    <lineage>
        <taxon>Bacteria</taxon>
        <taxon>Bacillati</taxon>
        <taxon>Bacillota</taxon>
        <taxon>Bacilli</taxon>
        <taxon>Bacillales</taxon>
        <taxon>Thermoactinomycetaceae</taxon>
        <taxon>Kroppenstedtia</taxon>
    </lineage>
</organism>
<name>A0ABQ1GJE4_9BACL</name>
<keyword evidence="2" id="KW-0378">Hydrolase</keyword>
<dbReference type="PANTHER" id="PTHR11067:SF9">
    <property type="entry name" value="INOSINE TRIPHOSPHATE PYROPHOSPHATASE"/>
    <property type="match status" value="1"/>
</dbReference>
<gene>
    <name evidence="3" type="primary">rdgB</name>
    <name evidence="3" type="ORF">GCM10007416_17610</name>
</gene>
<dbReference type="RefSeq" id="WP_188432043.1">
    <property type="nucleotide sequence ID" value="NZ_BMEX01000005.1"/>
</dbReference>